<evidence type="ECO:0000259" key="9">
    <source>
        <dbReference type="PROSITE" id="PS50217"/>
    </source>
</evidence>
<keyword evidence="5" id="KW-0804">Transcription</keyword>
<keyword evidence="3" id="KW-0805">Transcription regulation</keyword>
<feature type="coiled-coil region" evidence="7">
    <location>
        <begin position="155"/>
        <end position="182"/>
    </location>
</feature>
<evidence type="ECO:0000256" key="7">
    <source>
        <dbReference type="SAM" id="Coils"/>
    </source>
</evidence>
<evidence type="ECO:0000256" key="6">
    <source>
        <dbReference type="ARBA" id="ARBA00023242"/>
    </source>
</evidence>
<keyword evidence="4" id="KW-0238">DNA-binding</keyword>
<dbReference type="InterPro" id="IPR046347">
    <property type="entry name" value="bZIP_sf"/>
</dbReference>
<proteinExistence type="predicted"/>
<sequence length="234" mass="25786">MASPRVVPSSSSGASSDLVGKGIGAMNMDDLFRSVYGDVAAEGKTVEEVLREISGGRGEDDGEMTLEDFLARAGAVSAEEVRVASETVFGVDPGVGVENPVMGFGTEVEGRGRGGKGRKRPVMDPMDRAAVQRQKRMIKNRESAARSRERKQAYTVELETLVMQLEEENAGLLKEQEEHKRHRLEQLKKTLIPVTEKKKPPCHLRRTSSGPCRRSSLFGKKMKTISEPQHSKRH</sequence>
<evidence type="ECO:0000256" key="8">
    <source>
        <dbReference type="SAM" id="MobiDB-lite"/>
    </source>
</evidence>
<dbReference type="PANTHER" id="PTHR22952">
    <property type="entry name" value="CAMP-RESPONSE ELEMENT BINDING PROTEIN-RELATED"/>
    <property type="match status" value="1"/>
</dbReference>
<reference evidence="10" key="1">
    <citation type="submission" date="2021-03" db="EMBL/GenBank/DDBJ databases">
        <authorList>
            <person name="Li Z."/>
            <person name="Yang C."/>
        </authorList>
    </citation>
    <scope>NUCLEOTIDE SEQUENCE</scope>
    <source>
        <strain evidence="10">Dzin_1.0</strain>
        <tissue evidence="10">Leaf</tissue>
    </source>
</reference>
<gene>
    <name evidence="10" type="ORF">J5N97_012282</name>
</gene>
<dbReference type="CDD" id="cd14707">
    <property type="entry name" value="bZIP_plant_BZIP46"/>
    <property type="match status" value="1"/>
</dbReference>
<dbReference type="PROSITE" id="PS50217">
    <property type="entry name" value="BZIP"/>
    <property type="match status" value="1"/>
</dbReference>
<keyword evidence="6" id="KW-0539">Nucleus</keyword>
<dbReference type="OrthoDB" id="644067at2759"/>
<evidence type="ECO:0000256" key="2">
    <source>
        <dbReference type="ARBA" id="ARBA00022682"/>
    </source>
</evidence>
<evidence type="ECO:0000256" key="1">
    <source>
        <dbReference type="ARBA" id="ARBA00004123"/>
    </source>
</evidence>
<dbReference type="InterPro" id="IPR043452">
    <property type="entry name" value="BZIP46-like"/>
</dbReference>
<dbReference type="GO" id="GO:0003677">
    <property type="term" value="F:DNA binding"/>
    <property type="evidence" value="ECO:0007669"/>
    <property type="project" value="UniProtKB-KW"/>
</dbReference>
<feature type="domain" description="BZIP" evidence="9">
    <location>
        <begin position="130"/>
        <end position="181"/>
    </location>
</feature>
<feature type="region of interest" description="Disordered" evidence="8">
    <location>
        <begin position="196"/>
        <end position="234"/>
    </location>
</feature>
<protein>
    <recommendedName>
        <fullName evidence="9">BZIP domain-containing protein</fullName>
    </recommendedName>
</protein>
<dbReference type="GO" id="GO:0009738">
    <property type="term" value="P:abscisic acid-activated signaling pathway"/>
    <property type="evidence" value="ECO:0007669"/>
    <property type="project" value="UniProtKB-KW"/>
</dbReference>
<evidence type="ECO:0000256" key="4">
    <source>
        <dbReference type="ARBA" id="ARBA00023125"/>
    </source>
</evidence>
<dbReference type="GO" id="GO:0003700">
    <property type="term" value="F:DNA-binding transcription factor activity"/>
    <property type="evidence" value="ECO:0007669"/>
    <property type="project" value="InterPro"/>
</dbReference>
<dbReference type="GO" id="GO:0005634">
    <property type="term" value="C:nucleus"/>
    <property type="evidence" value="ECO:0007669"/>
    <property type="project" value="UniProtKB-SubCell"/>
</dbReference>
<reference evidence="10" key="2">
    <citation type="journal article" date="2022" name="Hortic Res">
        <title>The genome of Dioscorea zingiberensis sheds light on the biosynthesis, origin and evolution of the medicinally important diosgenin saponins.</title>
        <authorList>
            <person name="Li Y."/>
            <person name="Tan C."/>
            <person name="Li Z."/>
            <person name="Guo J."/>
            <person name="Li S."/>
            <person name="Chen X."/>
            <person name="Wang C."/>
            <person name="Dai X."/>
            <person name="Yang H."/>
            <person name="Song W."/>
            <person name="Hou L."/>
            <person name="Xu J."/>
            <person name="Tong Z."/>
            <person name="Xu A."/>
            <person name="Yuan X."/>
            <person name="Wang W."/>
            <person name="Yang Q."/>
            <person name="Chen L."/>
            <person name="Sun Z."/>
            <person name="Wang K."/>
            <person name="Pan B."/>
            <person name="Chen J."/>
            <person name="Bao Y."/>
            <person name="Liu F."/>
            <person name="Qi X."/>
            <person name="Gang D.R."/>
            <person name="Wen J."/>
            <person name="Li J."/>
        </authorList>
    </citation>
    <scope>NUCLEOTIDE SEQUENCE</scope>
    <source>
        <strain evidence="10">Dzin_1.0</strain>
    </source>
</reference>
<name>A0A9D5CRB3_9LILI</name>
<evidence type="ECO:0000256" key="3">
    <source>
        <dbReference type="ARBA" id="ARBA00023015"/>
    </source>
</evidence>
<dbReference type="PANTHER" id="PTHR22952:SF392">
    <property type="entry name" value="BZIP TRANSCRIPTION FACTOR 12"/>
    <property type="match status" value="1"/>
</dbReference>
<keyword evidence="11" id="KW-1185">Reference proteome</keyword>
<evidence type="ECO:0000313" key="10">
    <source>
        <dbReference type="EMBL" id="KAJ0976808.1"/>
    </source>
</evidence>
<feature type="region of interest" description="Disordered" evidence="8">
    <location>
        <begin position="102"/>
        <end position="122"/>
    </location>
</feature>
<dbReference type="SUPFAM" id="SSF57959">
    <property type="entry name" value="Leucine zipper domain"/>
    <property type="match status" value="1"/>
</dbReference>
<organism evidence="10 11">
    <name type="scientific">Dioscorea zingiberensis</name>
    <dbReference type="NCBI Taxonomy" id="325984"/>
    <lineage>
        <taxon>Eukaryota</taxon>
        <taxon>Viridiplantae</taxon>
        <taxon>Streptophyta</taxon>
        <taxon>Embryophyta</taxon>
        <taxon>Tracheophyta</taxon>
        <taxon>Spermatophyta</taxon>
        <taxon>Magnoliopsida</taxon>
        <taxon>Liliopsida</taxon>
        <taxon>Dioscoreales</taxon>
        <taxon>Dioscoreaceae</taxon>
        <taxon>Dioscorea</taxon>
    </lineage>
</organism>
<feature type="region of interest" description="Disordered" evidence="8">
    <location>
        <begin position="1"/>
        <end position="20"/>
    </location>
</feature>
<dbReference type="PROSITE" id="PS00036">
    <property type="entry name" value="BZIP_BASIC"/>
    <property type="match status" value="1"/>
</dbReference>
<comment type="caution">
    <text evidence="10">The sequence shown here is derived from an EMBL/GenBank/DDBJ whole genome shotgun (WGS) entry which is preliminary data.</text>
</comment>
<dbReference type="GO" id="GO:0045893">
    <property type="term" value="P:positive regulation of DNA-templated transcription"/>
    <property type="evidence" value="ECO:0007669"/>
    <property type="project" value="InterPro"/>
</dbReference>
<feature type="compositionally biased region" description="Low complexity" evidence="8">
    <location>
        <begin position="1"/>
        <end position="16"/>
    </location>
</feature>
<accession>A0A9D5CRB3</accession>
<dbReference type="FunFam" id="1.20.5.170:FF:000036">
    <property type="entry name" value="ABSCISIC ACID-INSENSITIVE 5-like protein 2"/>
    <property type="match status" value="1"/>
</dbReference>
<dbReference type="SMART" id="SM00338">
    <property type="entry name" value="BRLZ"/>
    <property type="match status" value="1"/>
</dbReference>
<dbReference type="Gene3D" id="1.20.5.170">
    <property type="match status" value="1"/>
</dbReference>
<dbReference type="EMBL" id="JAGGNH010000003">
    <property type="protein sequence ID" value="KAJ0976808.1"/>
    <property type="molecule type" value="Genomic_DNA"/>
</dbReference>
<dbReference type="Proteomes" id="UP001085076">
    <property type="component" value="Miscellaneous, Linkage group lg03"/>
</dbReference>
<dbReference type="AlphaFoldDB" id="A0A9D5CRB3"/>
<keyword evidence="7" id="KW-0175">Coiled coil</keyword>
<keyword evidence="2" id="KW-0938">Abscisic acid signaling pathway</keyword>
<dbReference type="Pfam" id="PF00170">
    <property type="entry name" value="bZIP_1"/>
    <property type="match status" value="1"/>
</dbReference>
<evidence type="ECO:0000256" key="5">
    <source>
        <dbReference type="ARBA" id="ARBA00023163"/>
    </source>
</evidence>
<comment type="subcellular location">
    <subcellularLocation>
        <location evidence="1">Nucleus</location>
    </subcellularLocation>
</comment>
<evidence type="ECO:0000313" key="11">
    <source>
        <dbReference type="Proteomes" id="UP001085076"/>
    </source>
</evidence>
<dbReference type="InterPro" id="IPR004827">
    <property type="entry name" value="bZIP"/>
</dbReference>